<dbReference type="GO" id="GO:0030288">
    <property type="term" value="C:outer membrane-bounded periplasmic space"/>
    <property type="evidence" value="ECO:0007669"/>
    <property type="project" value="UniProtKB-ARBA"/>
</dbReference>
<evidence type="ECO:0000256" key="3">
    <source>
        <dbReference type="ARBA" id="ARBA00022448"/>
    </source>
</evidence>
<dbReference type="CDD" id="cd08516">
    <property type="entry name" value="PBP2_NikA_DppA_OppA_like_11"/>
    <property type="match status" value="1"/>
</dbReference>
<dbReference type="RefSeq" id="WP_055118358.1">
    <property type="nucleotide sequence ID" value="NZ_CXWA01000011.1"/>
</dbReference>
<dbReference type="InterPro" id="IPR039424">
    <property type="entry name" value="SBP_5"/>
</dbReference>
<dbReference type="STRING" id="311410.LA5095_04142"/>
<dbReference type="Pfam" id="PF00496">
    <property type="entry name" value="SBP_bac_5"/>
    <property type="match status" value="1"/>
</dbReference>
<dbReference type="GO" id="GO:1904680">
    <property type="term" value="F:peptide transmembrane transporter activity"/>
    <property type="evidence" value="ECO:0007669"/>
    <property type="project" value="TreeGrafter"/>
</dbReference>
<comment type="subcellular location">
    <subcellularLocation>
        <location evidence="1">Periplasm</location>
    </subcellularLocation>
</comment>
<name>A0A0M6ZIM5_9HYPH</name>
<feature type="domain" description="Solute-binding protein family 5" evidence="5">
    <location>
        <begin position="72"/>
        <end position="424"/>
    </location>
</feature>
<dbReference type="PANTHER" id="PTHR30290">
    <property type="entry name" value="PERIPLASMIC BINDING COMPONENT OF ABC TRANSPORTER"/>
    <property type="match status" value="1"/>
</dbReference>
<dbReference type="GO" id="GO:0043190">
    <property type="term" value="C:ATP-binding cassette (ABC) transporter complex"/>
    <property type="evidence" value="ECO:0007669"/>
    <property type="project" value="InterPro"/>
</dbReference>
<dbReference type="EMBL" id="CXWC01000012">
    <property type="protein sequence ID" value="CTQ75867.1"/>
    <property type="molecule type" value="Genomic_DNA"/>
</dbReference>
<dbReference type="SUPFAM" id="SSF53850">
    <property type="entry name" value="Periplasmic binding protein-like II"/>
    <property type="match status" value="1"/>
</dbReference>
<dbReference type="PANTHER" id="PTHR30290:SF10">
    <property type="entry name" value="PERIPLASMIC OLIGOPEPTIDE-BINDING PROTEIN-RELATED"/>
    <property type="match status" value="1"/>
</dbReference>
<dbReference type="GO" id="GO:0015833">
    <property type="term" value="P:peptide transport"/>
    <property type="evidence" value="ECO:0007669"/>
    <property type="project" value="TreeGrafter"/>
</dbReference>
<gene>
    <name evidence="6" type="primary">hbpA_3</name>
    <name evidence="6" type="ORF">LA5096_04561</name>
</gene>
<accession>A0A0M6ZIM5</accession>
<reference evidence="7" key="1">
    <citation type="submission" date="2015-07" db="EMBL/GenBank/DDBJ databases">
        <authorList>
            <person name="Rodrigo-Torres Lidia"/>
            <person name="Arahal R.David."/>
        </authorList>
    </citation>
    <scope>NUCLEOTIDE SEQUENCE [LARGE SCALE GENOMIC DNA]</scope>
    <source>
        <strain evidence="7">CECT 5096</strain>
    </source>
</reference>
<dbReference type="Proteomes" id="UP000049983">
    <property type="component" value="Unassembled WGS sequence"/>
</dbReference>
<proteinExistence type="inferred from homology"/>
<dbReference type="Gene3D" id="3.40.190.10">
    <property type="entry name" value="Periplasmic binding protein-like II"/>
    <property type="match status" value="1"/>
</dbReference>
<keyword evidence="7" id="KW-1185">Reference proteome</keyword>
<keyword evidence="3" id="KW-0813">Transport</keyword>
<keyword evidence="4" id="KW-0732">Signal</keyword>
<dbReference type="AlphaFoldDB" id="A0A0M6ZIM5"/>
<keyword evidence="6" id="KW-0449">Lipoprotein</keyword>
<dbReference type="OrthoDB" id="9803988at2"/>
<evidence type="ECO:0000256" key="1">
    <source>
        <dbReference type="ARBA" id="ARBA00004418"/>
    </source>
</evidence>
<sequence>MSKMITKSLGTVGLAVILSTTALSGVSMAENLKVAWSQDATGLDPHKQTAFSSIRFLELMYEPLVRLDKDAEIVPALAGSWQFNDEATVLTMKLDEGAKFHDGSAVTPADVKASFERILDEEVGSAARANFTAITSIDTPDDMTVVFNLDGPNVPFLTALASVNAAIVQASAIEAGTIGTEVVGSGPFKYESWTPNSSATLVANEDWHGGEVAIDGLDISVLPDETSILAALRSKQVDFALINDPFVATLIPQASGLKLAKAPVLSYHVLQLNPSRGPLTEQKVRQAISCAVDRQDVLDTALLGEGAVTGPLTMAAYATPQDQLFCYQQDLEKARQLMAEAGFADGFDMNIMAATGEPPTAASEAQVLQSQLSEIGINLTIEMKELNVYVDHWLKADFDMAVALNGGKPDPYTMYNRYWTKDGNLQKVANYIDDDLDSLMAQGREEADPAKRKEIFQSFEKHLAEVSPWVWLYTGYSYAGTQDYVDGFEPTPTGSLFGLANVSVNK</sequence>
<organism evidence="6 7">
    <name type="scientific">Roseibium album</name>
    <dbReference type="NCBI Taxonomy" id="311410"/>
    <lineage>
        <taxon>Bacteria</taxon>
        <taxon>Pseudomonadati</taxon>
        <taxon>Pseudomonadota</taxon>
        <taxon>Alphaproteobacteria</taxon>
        <taxon>Hyphomicrobiales</taxon>
        <taxon>Stappiaceae</taxon>
        <taxon>Roseibium</taxon>
    </lineage>
</organism>
<dbReference type="Gene3D" id="3.90.76.10">
    <property type="entry name" value="Dipeptide-binding Protein, Domain 1"/>
    <property type="match status" value="1"/>
</dbReference>
<protein>
    <submittedName>
        <fullName evidence="6">Hemin-binding lipoprotein</fullName>
    </submittedName>
</protein>
<dbReference type="GeneID" id="97671846"/>
<evidence type="ECO:0000256" key="2">
    <source>
        <dbReference type="ARBA" id="ARBA00005695"/>
    </source>
</evidence>
<evidence type="ECO:0000313" key="7">
    <source>
        <dbReference type="Proteomes" id="UP000049983"/>
    </source>
</evidence>
<dbReference type="InterPro" id="IPR030678">
    <property type="entry name" value="Peptide/Ni-bd"/>
</dbReference>
<evidence type="ECO:0000313" key="6">
    <source>
        <dbReference type="EMBL" id="CTQ75867.1"/>
    </source>
</evidence>
<dbReference type="Gene3D" id="3.10.105.10">
    <property type="entry name" value="Dipeptide-binding Protein, Domain 3"/>
    <property type="match status" value="1"/>
</dbReference>
<dbReference type="PIRSF" id="PIRSF002741">
    <property type="entry name" value="MppA"/>
    <property type="match status" value="1"/>
</dbReference>
<evidence type="ECO:0000256" key="4">
    <source>
        <dbReference type="ARBA" id="ARBA00022729"/>
    </source>
</evidence>
<comment type="similarity">
    <text evidence="2">Belongs to the bacterial solute-binding protein 5 family.</text>
</comment>
<dbReference type="InterPro" id="IPR000914">
    <property type="entry name" value="SBP_5_dom"/>
</dbReference>
<evidence type="ECO:0000259" key="5">
    <source>
        <dbReference type="Pfam" id="PF00496"/>
    </source>
</evidence>